<evidence type="ECO:0000256" key="1">
    <source>
        <dbReference type="SAM" id="MobiDB-lite"/>
    </source>
</evidence>
<dbReference type="VEuPathDB" id="TrichDB:TVAGG3_0565240"/>
<feature type="compositionally biased region" description="Acidic residues" evidence="1">
    <location>
        <begin position="773"/>
        <end position="785"/>
    </location>
</feature>
<dbReference type="RefSeq" id="XP_001581854.1">
    <property type="nucleotide sequence ID" value="XM_001581804.1"/>
</dbReference>
<dbReference type="AlphaFoldDB" id="A2DFE0"/>
<accession>A2DFE0</accession>
<dbReference type="Proteomes" id="UP000001542">
    <property type="component" value="Unassembled WGS sequence"/>
</dbReference>
<feature type="compositionally biased region" description="Polar residues" evidence="1">
    <location>
        <begin position="936"/>
        <end position="946"/>
    </location>
</feature>
<sequence length="946" mass="104792">MNLKQINIIPSQPFTNLLTSDELLQINSNVLTIIDVHTGFVKYKNFLQSAPTGCYFNQELTTKIALTFKNKVTQIESLTVIDPYTGEKFREIVLHQKDGFNLVPVGTNVFFTLKSNPNIVYFMPFSEGQIAQLDYQSPVTAVVGHPTENKFLVSVAVKLLCVSCKDGSKEWESHLSGFAFIKYVGSHIAIGFLNGEIHIMNENGIAIVKNIQTPHNTAPVDISELVAVSSDGFVFSTDNNKTQCSVLTASAIFSRGCTVVVVGQQDTYIYEVSHPPLAFSHDLQPGMPFHKETTAIDSNMYFASQGTLFCFNSSGNDITKYTTLQSGNVEKVSHTPSIVAVRYKTGDAEHPERKIMVFVTGTLQRDEAGIDCCAARNGFMYILSSKAITVFKKVGISLKQAEEHEIPENHGYDTMFCANDDVCLYKSETGEAAVWRKDHLVEFNLPKEAKIIRWPAICTSDELFICKSTGPIEMLSPGDFCRFDIVISSMVWFGWTLFAVVDDSLFAISMRCDRRKLMKLPNNSCAIAAVYPNKMVFVTTVPQLAVIREERPVCLDCIADIPSNVDREMFSRFLRFVPKNPIDPLLLKSAPPLIAVSALKHCTPGVIDGFVCDIYAKFGLLQDLLQYCKTEDELKILSLRARKFGQFELLAQCLDKMNDGSALLELYIILRSVDNLRSIVGKYPTLLPCIKLLGIEPSPNSERVPLPNLPLPPCKVPVHSTEDFTLYIGTMEDEVQIYPSSFDELVNFGRRVHVLTGSEAETANATLSASVAQEEEKEQEVEDENVEIKEKPKEDPEKDITKLSLSAYFQDDEPKSNGPLMDIKINTEAAPKPTGPKKPIQIGFKLNVAGAPTTRRRSGTTRNRLSDSFDPNAVFGEINSEPKKAMIAVHGAVGQPQQQPQITGDMFMSVDPMGPPPSIGPAEDGGEKADDRATQLPFQSSLFLDL</sequence>
<keyword evidence="3" id="KW-1185">Reference proteome</keyword>
<dbReference type="SMR" id="A2DFE0"/>
<dbReference type="InParanoid" id="A2DFE0"/>
<organism evidence="2 3">
    <name type="scientific">Trichomonas vaginalis (strain ATCC PRA-98 / G3)</name>
    <dbReference type="NCBI Taxonomy" id="412133"/>
    <lineage>
        <taxon>Eukaryota</taxon>
        <taxon>Metamonada</taxon>
        <taxon>Parabasalia</taxon>
        <taxon>Trichomonadida</taxon>
        <taxon>Trichomonadidae</taxon>
        <taxon>Trichomonas</taxon>
    </lineage>
</organism>
<feature type="region of interest" description="Disordered" evidence="1">
    <location>
        <begin position="905"/>
        <end position="946"/>
    </location>
</feature>
<dbReference type="InterPro" id="IPR011047">
    <property type="entry name" value="Quinoprotein_ADH-like_sf"/>
</dbReference>
<dbReference type="EMBL" id="DS113194">
    <property type="protein sequence ID" value="EAY20868.1"/>
    <property type="molecule type" value="Genomic_DNA"/>
</dbReference>
<dbReference type="VEuPathDB" id="TrichDB:TVAG_436920"/>
<dbReference type="KEGG" id="tva:5466413"/>
<dbReference type="SUPFAM" id="SSF50998">
    <property type="entry name" value="Quinoprotein alcohol dehydrogenase-like"/>
    <property type="match status" value="1"/>
</dbReference>
<feature type="compositionally biased region" description="Basic and acidic residues" evidence="1">
    <location>
        <begin position="786"/>
        <end position="799"/>
    </location>
</feature>
<reference evidence="2" key="1">
    <citation type="submission" date="2006-10" db="EMBL/GenBank/DDBJ databases">
        <authorList>
            <person name="Amadeo P."/>
            <person name="Zhao Q."/>
            <person name="Wortman J."/>
            <person name="Fraser-Liggett C."/>
            <person name="Carlton J."/>
        </authorList>
    </citation>
    <scope>NUCLEOTIDE SEQUENCE</scope>
    <source>
        <strain evidence="2">G3</strain>
    </source>
</reference>
<evidence type="ECO:0000313" key="3">
    <source>
        <dbReference type="Proteomes" id="UP000001542"/>
    </source>
</evidence>
<protein>
    <submittedName>
        <fullName evidence="2">Uncharacterized protein</fullName>
    </submittedName>
</protein>
<gene>
    <name evidence="2" type="ORF">TVAG_436920</name>
</gene>
<name>A2DFE0_TRIV3</name>
<proteinExistence type="predicted"/>
<feature type="region of interest" description="Disordered" evidence="1">
    <location>
        <begin position="765"/>
        <end position="799"/>
    </location>
</feature>
<dbReference type="OrthoDB" id="10440185at2759"/>
<evidence type="ECO:0000313" key="2">
    <source>
        <dbReference type="EMBL" id="EAY20868.1"/>
    </source>
</evidence>
<reference evidence="2" key="2">
    <citation type="journal article" date="2007" name="Science">
        <title>Draft genome sequence of the sexually transmitted pathogen Trichomonas vaginalis.</title>
        <authorList>
            <person name="Carlton J.M."/>
            <person name="Hirt R.P."/>
            <person name="Silva J.C."/>
            <person name="Delcher A.L."/>
            <person name="Schatz M."/>
            <person name="Zhao Q."/>
            <person name="Wortman J.R."/>
            <person name="Bidwell S.L."/>
            <person name="Alsmark U.C.M."/>
            <person name="Besteiro S."/>
            <person name="Sicheritz-Ponten T."/>
            <person name="Noel C.J."/>
            <person name="Dacks J.B."/>
            <person name="Foster P.G."/>
            <person name="Simillion C."/>
            <person name="Van de Peer Y."/>
            <person name="Miranda-Saavedra D."/>
            <person name="Barton G.J."/>
            <person name="Westrop G.D."/>
            <person name="Mueller S."/>
            <person name="Dessi D."/>
            <person name="Fiori P.L."/>
            <person name="Ren Q."/>
            <person name="Paulsen I."/>
            <person name="Zhang H."/>
            <person name="Bastida-Corcuera F.D."/>
            <person name="Simoes-Barbosa A."/>
            <person name="Brown M.T."/>
            <person name="Hayes R.D."/>
            <person name="Mukherjee M."/>
            <person name="Okumura C.Y."/>
            <person name="Schneider R."/>
            <person name="Smith A.J."/>
            <person name="Vanacova S."/>
            <person name="Villalvazo M."/>
            <person name="Haas B.J."/>
            <person name="Pertea M."/>
            <person name="Feldblyum T.V."/>
            <person name="Utterback T.R."/>
            <person name="Shu C.L."/>
            <person name="Osoegawa K."/>
            <person name="de Jong P.J."/>
            <person name="Hrdy I."/>
            <person name="Horvathova L."/>
            <person name="Zubacova Z."/>
            <person name="Dolezal P."/>
            <person name="Malik S.B."/>
            <person name="Logsdon J.M. Jr."/>
            <person name="Henze K."/>
            <person name="Gupta A."/>
            <person name="Wang C.C."/>
            <person name="Dunne R.L."/>
            <person name="Upcroft J.A."/>
            <person name="Upcroft P."/>
            <person name="White O."/>
            <person name="Salzberg S.L."/>
            <person name="Tang P."/>
            <person name="Chiu C.-H."/>
            <person name="Lee Y.-S."/>
            <person name="Embley T.M."/>
            <person name="Coombs G.H."/>
            <person name="Mottram J.C."/>
            <person name="Tachezy J."/>
            <person name="Fraser-Liggett C.M."/>
            <person name="Johnson P.J."/>
        </authorList>
    </citation>
    <scope>NUCLEOTIDE SEQUENCE [LARGE SCALE GENOMIC DNA]</scope>
    <source>
        <strain evidence="2">G3</strain>
    </source>
</reference>